<keyword evidence="2" id="KW-0472">Membrane</keyword>
<evidence type="ECO:0000313" key="4">
    <source>
        <dbReference type="Proteomes" id="UP001181622"/>
    </source>
</evidence>
<evidence type="ECO:0000313" key="3">
    <source>
        <dbReference type="EMBL" id="MDR4305354.1"/>
    </source>
</evidence>
<dbReference type="Proteomes" id="UP001181622">
    <property type="component" value="Unassembled WGS sequence"/>
</dbReference>
<feature type="transmembrane region" description="Helical" evidence="2">
    <location>
        <begin position="40"/>
        <end position="60"/>
    </location>
</feature>
<proteinExistence type="predicted"/>
<keyword evidence="4" id="KW-1185">Reference proteome</keyword>
<organism evidence="3 4">
    <name type="scientific">Chelatococcus sambhunathii</name>
    <dbReference type="NCBI Taxonomy" id="363953"/>
    <lineage>
        <taxon>Bacteria</taxon>
        <taxon>Pseudomonadati</taxon>
        <taxon>Pseudomonadota</taxon>
        <taxon>Alphaproteobacteria</taxon>
        <taxon>Hyphomicrobiales</taxon>
        <taxon>Chelatococcaceae</taxon>
        <taxon>Chelatococcus</taxon>
    </lineage>
</organism>
<gene>
    <name evidence="3" type="ORF">IHQ68_01790</name>
</gene>
<feature type="compositionally biased region" description="Low complexity" evidence="1">
    <location>
        <begin position="19"/>
        <end position="28"/>
    </location>
</feature>
<keyword evidence="2" id="KW-1133">Transmembrane helix</keyword>
<sequence>MEFRIFPKPKPLTEDDGRPPVFGRRPPFQGRRWRRRSSTVRVAEVTALGVGAVVLAYLVVDVL</sequence>
<evidence type="ECO:0000256" key="2">
    <source>
        <dbReference type="SAM" id="Phobius"/>
    </source>
</evidence>
<evidence type="ECO:0000256" key="1">
    <source>
        <dbReference type="SAM" id="MobiDB-lite"/>
    </source>
</evidence>
<accession>A0ABU1DB55</accession>
<protein>
    <submittedName>
        <fullName evidence="3">Uncharacterized protein</fullName>
    </submittedName>
</protein>
<feature type="compositionally biased region" description="Basic and acidic residues" evidence="1">
    <location>
        <begin position="1"/>
        <end position="18"/>
    </location>
</feature>
<dbReference type="EMBL" id="JADBEO010000003">
    <property type="protein sequence ID" value="MDR4305354.1"/>
    <property type="molecule type" value="Genomic_DNA"/>
</dbReference>
<feature type="region of interest" description="Disordered" evidence="1">
    <location>
        <begin position="1"/>
        <end position="28"/>
    </location>
</feature>
<dbReference type="RefSeq" id="WP_309388407.1">
    <property type="nucleotide sequence ID" value="NZ_JADBEO010000003.1"/>
</dbReference>
<reference evidence="3" key="1">
    <citation type="submission" date="2020-10" db="EMBL/GenBank/DDBJ databases">
        <authorList>
            <person name="Abbas A."/>
            <person name="Razzaq R."/>
            <person name="Waqas M."/>
            <person name="Abbas N."/>
            <person name="Nielsen T.K."/>
            <person name="Hansen L.H."/>
            <person name="Hussain S."/>
            <person name="Shahid M."/>
        </authorList>
    </citation>
    <scope>NUCLEOTIDE SEQUENCE</scope>
    <source>
        <strain evidence="3">S14</strain>
    </source>
</reference>
<comment type="caution">
    <text evidence="3">The sequence shown here is derived from an EMBL/GenBank/DDBJ whole genome shotgun (WGS) entry which is preliminary data.</text>
</comment>
<keyword evidence="2" id="KW-0812">Transmembrane</keyword>
<name>A0ABU1DB55_9HYPH</name>